<reference evidence="2 3" key="1">
    <citation type="journal article" date="2014" name="Curr. Biol.">
        <title>The genome of the clonal raider ant Cerapachys biroi.</title>
        <authorList>
            <person name="Oxley P.R."/>
            <person name="Ji L."/>
            <person name="Fetter-Pruneda I."/>
            <person name="McKenzie S.K."/>
            <person name="Li C."/>
            <person name="Hu H."/>
            <person name="Zhang G."/>
            <person name="Kronauer D.J."/>
        </authorList>
    </citation>
    <scope>NUCLEOTIDE SEQUENCE [LARGE SCALE GENOMIC DNA]</scope>
</reference>
<keyword evidence="2" id="KW-0489">Methyltransferase</keyword>
<evidence type="ECO:0000259" key="1">
    <source>
        <dbReference type="Pfam" id="PF17906"/>
    </source>
</evidence>
<dbReference type="GO" id="GO:0003690">
    <property type="term" value="F:double-stranded DNA binding"/>
    <property type="evidence" value="ECO:0007669"/>
    <property type="project" value="TreeGrafter"/>
</dbReference>
<dbReference type="GO" id="GO:0042800">
    <property type="term" value="F:histone H3K4 methyltransferase activity"/>
    <property type="evidence" value="ECO:0007669"/>
    <property type="project" value="TreeGrafter"/>
</dbReference>
<dbReference type="InterPro" id="IPR041426">
    <property type="entry name" value="Mos1_HTH"/>
</dbReference>
<dbReference type="GO" id="GO:0000793">
    <property type="term" value="C:condensed chromosome"/>
    <property type="evidence" value="ECO:0007669"/>
    <property type="project" value="TreeGrafter"/>
</dbReference>
<proteinExistence type="predicted"/>
<keyword evidence="3" id="KW-1185">Reference proteome</keyword>
<dbReference type="OMA" id="EENGAYI"/>
<accession>A0A026X460</accession>
<dbReference type="Pfam" id="PF17906">
    <property type="entry name" value="HTH_48"/>
    <property type="match status" value="1"/>
</dbReference>
<dbReference type="Proteomes" id="UP000053097">
    <property type="component" value="Unassembled WGS sequence"/>
</dbReference>
<dbReference type="Gene3D" id="3.30.420.10">
    <property type="entry name" value="Ribonuclease H-like superfamily/Ribonuclease H"/>
    <property type="match status" value="1"/>
</dbReference>
<gene>
    <name evidence="2" type="ORF">X777_03761</name>
</gene>
<evidence type="ECO:0000313" key="2">
    <source>
        <dbReference type="EMBL" id="EZA62154.1"/>
    </source>
</evidence>
<dbReference type="GO" id="GO:0044547">
    <property type="term" value="F:DNA topoisomerase binding"/>
    <property type="evidence" value="ECO:0007669"/>
    <property type="project" value="TreeGrafter"/>
</dbReference>
<name>A0A026X460_OOCBI</name>
<dbReference type="GO" id="GO:0003697">
    <property type="term" value="F:single-stranded DNA binding"/>
    <property type="evidence" value="ECO:0007669"/>
    <property type="project" value="TreeGrafter"/>
</dbReference>
<dbReference type="GO" id="GO:0005634">
    <property type="term" value="C:nucleus"/>
    <property type="evidence" value="ECO:0007669"/>
    <property type="project" value="TreeGrafter"/>
</dbReference>
<sequence length="218" mass="25369">NMEQNKQYFRYLMLFYFHKGKNATQTKEKICAVYGEDAVSERVCQNRFVEFRASDTTCEDGKRSGRPLVADDDQIKTLIENNPHYTTRDIAQIVNVSQKTVVNRYTLGYVSCNRYGVIFHQDNIRPHVSLATRQKLLQLGWDVLPHPPYSPDLAPSDFHLFRSLQNSLNGKNFTSLEACKQHPQEFFTQNTGKFWEDGILKLPERWRNVIEENGAYIV</sequence>
<dbReference type="InterPro" id="IPR052709">
    <property type="entry name" value="Transposase-MT_Hybrid"/>
</dbReference>
<dbReference type="OrthoDB" id="7551951at2759"/>
<dbReference type="EMBL" id="KK107030">
    <property type="protein sequence ID" value="EZA62154.1"/>
    <property type="molecule type" value="Genomic_DNA"/>
</dbReference>
<dbReference type="GO" id="GO:0044774">
    <property type="term" value="P:mitotic DNA integrity checkpoint signaling"/>
    <property type="evidence" value="ECO:0007669"/>
    <property type="project" value="TreeGrafter"/>
</dbReference>
<dbReference type="Gene3D" id="1.10.10.1450">
    <property type="match status" value="1"/>
</dbReference>
<protein>
    <submittedName>
        <fullName evidence="2">Histone-lysine N-methyltransferase SETMAR</fullName>
    </submittedName>
</protein>
<dbReference type="GO" id="GO:0031297">
    <property type="term" value="P:replication fork processing"/>
    <property type="evidence" value="ECO:0007669"/>
    <property type="project" value="TreeGrafter"/>
</dbReference>
<organism evidence="2 3">
    <name type="scientific">Ooceraea biroi</name>
    <name type="common">Clonal raider ant</name>
    <name type="synonym">Cerapachys biroi</name>
    <dbReference type="NCBI Taxonomy" id="2015173"/>
    <lineage>
        <taxon>Eukaryota</taxon>
        <taxon>Metazoa</taxon>
        <taxon>Ecdysozoa</taxon>
        <taxon>Arthropoda</taxon>
        <taxon>Hexapoda</taxon>
        <taxon>Insecta</taxon>
        <taxon>Pterygota</taxon>
        <taxon>Neoptera</taxon>
        <taxon>Endopterygota</taxon>
        <taxon>Hymenoptera</taxon>
        <taxon>Apocrita</taxon>
        <taxon>Aculeata</taxon>
        <taxon>Formicoidea</taxon>
        <taxon>Formicidae</taxon>
        <taxon>Dorylinae</taxon>
        <taxon>Ooceraea</taxon>
    </lineage>
</organism>
<dbReference type="PANTHER" id="PTHR46060">
    <property type="entry name" value="MARINER MOS1 TRANSPOSASE-LIKE PROTEIN"/>
    <property type="match status" value="1"/>
</dbReference>
<dbReference type="AlphaFoldDB" id="A0A026X460"/>
<dbReference type="GO" id="GO:0015074">
    <property type="term" value="P:DNA integration"/>
    <property type="evidence" value="ECO:0007669"/>
    <property type="project" value="TreeGrafter"/>
</dbReference>
<dbReference type="GO" id="GO:0000729">
    <property type="term" value="P:DNA double-strand break processing"/>
    <property type="evidence" value="ECO:0007669"/>
    <property type="project" value="TreeGrafter"/>
</dbReference>
<dbReference type="GO" id="GO:0032259">
    <property type="term" value="P:methylation"/>
    <property type="evidence" value="ECO:0007669"/>
    <property type="project" value="UniProtKB-KW"/>
</dbReference>
<evidence type="ECO:0000313" key="3">
    <source>
        <dbReference type="Proteomes" id="UP000053097"/>
    </source>
</evidence>
<dbReference type="PANTHER" id="PTHR46060:SF2">
    <property type="entry name" value="HISTONE-LYSINE N-METHYLTRANSFERASE SETMAR"/>
    <property type="match status" value="1"/>
</dbReference>
<feature type="domain" description="Mos1 transposase HTH" evidence="1">
    <location>
        <begin position="6"/>
        <end position="53"/>
    </location>
</feature>
<dbReference type="GO" id="GO:0000014">
    <property type="term" value="F:single-stranded DNA endodeoxyribonuclease activity"/>
    <property type="evidence" value="ECO:0007669"/>
    <property type="project" value="TreeGrafter"/>
</dbReference>
<dbReference type="GO" id="GO:0035861">
    <property type="term" value="C:site of double-strand break"/>
    <property type="evidence" value="ECO:0007669"/>
    <property type="project" value="TreeGrafter"/>
</dbReference>
<dbReference type="GO" id="GO:0006303">
    <property type="term" value="P:double-strand break repair via nonhomologous end joining"/>
    <property type="evidence" value="ECO:0007669"/>
    <property type="project" value="TreeGrafter"/>
</dbReference>
<dbReference type="InterPro" id="IPR036397">
    <property type="entry name" value="RNaseH_sf"/>
</dbReference>
<dbReference type="GO" id="GO:0046975">
    <property type="term" value="F:histone H3K36 methyltransferase activity"/>
    <property type="evidence" value="ECO:0007669"/>
    <property type="project" value="TreeGrafter"/>
</dbReference>
<keyword evidence="2" id="KW-0808">Transferase</keyword>
<feature type="non-terminal residue" evidence="2">
    <location>
        <position position="1"/>
    </location>
</feature>